<dbReference type="Proteomes" id="UP001057402">
    <property type="component" value="Chromosome 4"/>
</dbReference>
<organism evidence="1 2">
    <name type="scientific">Melastoma candidum</name>
    <dbReference type="NCBI Taxonomy" id="119954"/>
    <lineage>
        <taxon>Eukaryota</taxon>
        <taxon>Viridiplantae</taxon>
        <taxon>Streptophyta</taxon>
        <taxon>Embryophyta</taxon>
        <taxon>Tracheophyta</taxon>
        <taxon>Spermatophyta</taxon>
        <taxon>Magnoliopsida</taxon>
        <taxon>eudicotyledons</taxon>
        <taxon>Gunneridae</taxon>
        <taxon>Pentapetalae</taxon>
        <taxon>rosids</taxon>
        <taxon>malvids</taxon>
        <taxon>Myrtales</taxon>
        <taxon>Melastomataceae</taxon>
        <taxon>Melastomatoideae</taxon>
        <taxon>Melastomateae</taxon>
        <taxon>Melastoma</taxon>
    </lineage>
</organism>
<accession>A0ACB9RHW1</accession>
<evidence type="ECO:0000313" key="1">
    <source>
        <dbReference type="EMBL" id="KAI4378290.1"/>
    </source>
</evidence>
<comment type="caution">
    <text evidence="1">The sequence shown here is derived from an EMBL/GenBank/DDBJ whole genome shotgun (WGS) entry which is preliminary data.</text>
</comment>
<dbReference type="EMBL" id="CM042883">
    <property type="protein sequence ID" value="KAI4378290.1"/>
    <property type="molecule type" value="Genomic_DNA"/>
</dbReference>
<sequence>MLMMRSQKLILPLLAVMLAIRSSLATRYTVGGNGGWGLGTDLQTWVSNQAFSQGDELVFQYSTGHDVSEVTKEDYDSCQSTSPIQTFIGGSTVIPLTSPGKRYFICSVPGHCSTGMKLEVNTLLPAASPSESISIPPTVTPTIAPTLDGIAPAGSPTPSKLPSASFPIPLSESSNSPSTNDGNHLSENSVNSMAMKLKLHPNAVGIFIFFLVMILGM</sequence>
<reference evidence="2" key="1">
    <citation type="journal article" date="2023" name="Front. Plant Sci.">
        <title>Chromosomal-level genome assembly of Melastoma candidum provides insights into trichome evolution.</title>
        <authorList>
            <person name="Zhong Y."/>
            <person name="Wu W."/>
            <person name="Sun C."/>
            <person name="Zou P."/>
            <person name="Liu Y."/>
            <person name="Dai S."/>
            <person name="Zhou R."/>
        </authorList>
    </citation>
    <scope>NUCLEOTIDE SEQUENCE [LARGE SCALE GENOMIC DNA]</scope>
</reference>
<evidence type="ECO:0000313" key="2">
    <source>
        <dbReference type="Proteomes" id="UP001057402"/>
    </source>
</evidence>
<proteinExistence type="predicted"/>
<protein>
    <submittedName>
        <fullName evidence="1">Uncharacterized protein</fullName>
    </submittedName>
</protein>
<gene>
    <name evidence="1" type="ORF">MLD38_015788</name>
</gene>
<name>A0ACB9RHW1_9MYRT</name>
<keyword evidence="2" id="KW-1185">Reference proteome</keyword>